<sequence length="426" mass="49069">MSADVVATDRDNGVYQFQMDQPVPSYLIALAVGDIHFKAIDERSGVYGEAAWLDEATREFADVSKLIDAADELYGQFAWGRYDLLVLPSSFPFGGMEYPRIAFVTPTVLTGDRSLVSMVAHELAHAWSGNLVTNANWQHLWLNEGITSYVESRLMAKVYGQKRAEQELALNVEELKKTLASAPTGYNKLHNQWRGQDPEQAFNQVAYTKGMLFMRWLAAQAGIDEFDRYLQGYFQRHAFKSVDTNDFVADVQRYLIEPRQLSLKEDQLRQWLDGTDLPAFAVMPSPDTFSLIDGILTTWLTEQVPLSTLQTRQWTVQEWLYFLRRLPRQLSEVQLAELESNYGFSASRNAEIFTEWAVLVIPLRHPIIDEPLKKFLTTVGRVRYLEPLYRTLANTPQKREWMRKIYRDARRGYHPQAQLLLDKIAL</sequence>
<dbReference type="GO" id="GO:0005737">
    <property type="term" value="C:cytoplasm"/>
    <property type="evidence" value="ECO:0007669"/>
    <property type="project" value="UniProtKB-SubCell"/>
</dbReference>
<evidence type="ECO:0000256" key="6">
    <source>
        <dbReference type="ARBA" id="ARBA00022801"/>
    </source>
</evidence>
<evidence type="ECO:0000256" key="7">
    <source>
        <dbReference type="ARBA" id="ARBA00022833"/>
    </source>
</evidence>
<dbReference type="SUPFAM" id="SSF55486">
    <property type="entry name" value="Metalloproteases ('zincins'), catalytic domain"/>
    <property type="match status" value="1"/>
</dbReference>
<evidence type="ECO:0000256" key="3">
    <source>
        <dbReference type="ARBA" id="ARBA00022490"/>
    </source>
</evidence>
<dbReference type="FunFam" id="3.30.2010.30:FF:000001">
    <property type="entry name" value="Leukotriene A(4) hydrolase"/>
    <property type="match status" value="1"/>
</dbReference>
<evidence type="ECO:0000256" key="10">
    <source>
        <dbReference type="PIRSR" id="PIRSR634015-3"/>
    </source>
</evidence>
<dbReference type="SUPFAM" id="SSF48371">
    <property type="entry name" value="ARM repeat"/>
    <property type="match status" value="1"/>
</dbReference>
<gene>
    <name evidence="12" type="ORF">DNTS_014821</name>
</gene>
<keyword evidence="6" id="KW-0378">Hydrolase</keyword>
<evidence type="ECO:0000256" key="9">
    <source>
        <dbReference type="PIRSR" id="PIRSR634015-1"/>
    </source>
</evidence>
<comment type="caution">
    <text evidence="12">The sequence shown here is derived from an EMBL/GenBank/DDBJ whole genome shotgun (WGS) entry which is preliminary data.</text>
</comment>
<dbReference type="InterPro" id="IPR027268">
    <property type="entry name" value="Peptidase_M4/M1_CTD_sf"/>
</dbReference>
<dbReference type="InterPro" id="IPR014782">
    <property type="entry name" value="Peptidase_M1_dom"/>
</dbReference>
<dbReference type="AlphaFoldDB" id="A0A553RM36"/>
<feature type="binding site" evidence="10">
    <location>
        <position position="125"/>
    </location>
    <ligand>
        <name>Zn(2+)</name>
        <dbReference type="ChEBI" id="CHEBI:29105"/>
        <note>catalytic</note>
    </ligand>
</feature>
<evidence type="ECO:0000313" key="12">
    <source>
        <dbReference type="EMBL" id="TRZ03247.1"/>
    </source>
</evidence>
<dbReference type="InterPro" id="IPR015211">
    <property type="entry name" value="Peptidase_M1_C"/>
</dbReference>
<evidence type="ECO:0000256" key="5">
    <source>
        <dbReference type="ARBA" id="ARBA00022723"/>
    </source>
</evidence>
<keyword evidence="13" id="KW-1185">Reference proteome</keyword>
<dbReference type="InterPro" id="IPR016024">
    <property type="entry name" value="ARM-type_fold"/>
</dbReference>
<dbReference type="InterPro" id="IPR001930">
    <property type="entry name" value="Peptidase_M1"/>
</dbReference>
<dbReference type="GO" id="GO:0006508">
    <property type="term" value="P:proteolysis"/>
    <property type="evidence" value="ECO:0007669"/>
    <property type="project" value="UniProtKB-KW"/>
</dbReference>
<dbReference type="PANTHER" id="PTHR45726">
    <property type="entry name" value="LEUKOTRIENE A-4 HYDROLASE"/>
    <property type="match status" value="1"/>
</dbReference>
<dbReference type="Proteomes" id="UP000316079">
    <property type="component" value="Unassembled WGS sequence"/>
</dbReference>
<proteinExistence type="inferred from homology"/>
<dbReference type="Gene3D" id="1.10.390.10">
    <property type="entry name" value="Neutral Protease Domain 2"/>
    <property type="match status" value="1"/>
</dbReference>
<keyword evidence="3" id="KW-0963">Cytoplasm</keyword>
<dbReference type="InterPro" id="IPR034015">
    <property type="entry name" value="M1_LTA4H"/>
</dbReference>
<keyword evidence="5 10" id="KW-0479">Metal-binding</keyword>
<keyword evidence="8" id="KW-0482">Metalloprotease</keyword>
<feature type="active site" description="Proton acceptor" evidence="9">
    <location>
        <position position="122"/>
    </location>
</feature>
<dbReference type="Pfam" id="PF01433">
    <property type="entry name" value="Peptidase_M1"/>
    <property type="match status" value="1"/>
</dbReference>
<keyword evidence="4" id="KW-0645">Protease</keyword>
<evidence type="ECO:0000256" key="4">
    <source>
        <dbReference type="ARBA" id="ARBA00022670"/>
    </source>
</evidence>
<dbReference type="Gene3D" id="1.25.40.320">
    <property type="entry name" value="Peptidase M1, leukotriene A4 hydrolase/aminopeptidase C-terminal domain"/>
    <property type="match status" value="1"/>
</dbReference>
<evidence type="ECO:0000313" key="13">
    <source>
        <dbReference type="Proteomes" id="UP000316079"/>
    </source>
</evidence>
<dbReference type="Gene3D" id="3.30.2010.30">
    <property type="match status" value="1"/>
</dbReference>
<comment type="cofactor">
    <cofactor evidence="10">
        <name>Zn(2+)</name>
        <dbReference type="ChEBI" id="CHEBI:29105"/>
    </cofactor>
    <text evidence="10">Binds 1 zinc ion per subunit.</text>
</comment>
<dbReference type="Pfam" id="PF09127">
    <property type="entry name" value="Leuk-A4-hydro_C"/>
    <property type="match status" value="1"/>
</dbReference>
<dbReference type="PANTHER" id="PTHR45726:SF3">
    <property type="entry name" value="LEUKOTRIENE A-4 HYDROLASE"/>
    <property type="match status" value="1"/>
</dbReference>
<evidence type="ECO:0000256" key="8">
    <source>
        <dbReference type="ARBA" id="ARBA00023049"/>
    </source>
</evidence>
<feature type="binding site" evidence="10">
    <location>
        <position position="144"/>
    </location>
    <ligand>
        <name>Zn(2+)</name>
        <dbReference type="ChEBI" id="CHEBI:29105"/>
        <note>catalytic</note>
    </ligand>
</feature>
<comment type="subcellular location">
    <subcellularLocation>
        <location evidence="1">Cytoplasm</location>
    </subcellularLocation>
</comment>
<protein>
    <recommendedName>
        <fullName evidence="11">Peptidase M1 leukotriene A4 hydrolase/aminopeptidase C-terminal domain-containing protein</fullName>
    </recommendedName>
</protein>
<feature type="active site" description="Proton donor" evidence="9">
    <location>
        <position position="207"/>
    </location>
</feature>
<evidence type="ECO:0000259" key="11">
    <source>
        <dbReference type="SMART" id="SM01263"/>
    </source>
</evidence>
<comment type="similarity">
    <text evidence="2">Belongs to the peptidase M1 family.</text>
</comment>
<dbReference type="SMART" id="SM01263">
    <property type="entry name" value="Leuk-A4-hydro_C"/>
    <property type="match status" value="1"/>
</dbReference>
<dbReference type="GO" id="GO:0008237">
    <property type="term" value="F:metallopeptidase activity"/>
    <property type="evidence" value="ECO:0007669"/>
    <property type="project" value="UniProtKB-KW"/>
</dbReference>
<keyword evidence="7 10" id="KW-0862">Zinc</keyword>
<name>A0A553RM36_9TELE</name>
<accession>A0A553RM36</accession>
<evidence type="ECO:0000256" key="2">
    <source>
        <dbReference type="ARBA" id="ARBA00010136"/>
    </source>
</evidence>
<feature type="domain" description="Peptidase M1 leukotriene A4 hydrolase/aminopeptidase C-terminal" evidence="11">
    <location>
        <begin position="290"/>
        <end position="425"/>
    </location>
</feature>
<dbReference type="InterPro" id="IPR038502">
    <property type="entry name" value="M1_LTA-4_hydro/amino_C_sf"/>
</dbReference>
<dbReference type="STRING" id="623744.A0A553RM36"/>
<dbReference type="OrthoDB" id="79562at2759"/>
<feature type="binding site" evidence="10">
    <location>
        <position position="121"/>
    </location>
    <ligand>
        <name>Zn(2+)</name>
        <dbReference type="ChEBI" id="CHEBI:29105"/>
        <note>catalytic</note>
    </ligand>
</feature>
<reference evidence="12 13" key="1">
    <citation type="journal article" date="2019" name="Sci. Data">
        <title>Hybrid genome assembly and annotation of Danionella translucida.</title>
        <authorList>
            <person name="Kadobianskyi M."/>
            <person name="Schulze L."/>
            <person name="Schuelke M."/>
            <person name="Judkewitz B."/>
        </authorList>
    </citation>
    <scope>NUCLEOTIDE SEQUENCE [LARGE SCALE GENOMIC DNA]</scope>
    <source>
        <strain evidence="12 13">Bolton</strain>
    </source>
</reference>
<dbReference type="EMBL" id="SRMA01012191">
    <property type="protein sequence ID" value="TRZ03247.1"/>
    <property type="molecule type" value="Genomic_DNA"/>
</dbReference>
<dbReference type="GO" id="GO:0008270">
    <property type="term" value="F:zinc ion binding"/>
    <property type="evidence" value="ECO:0007669"/>
    <property type="project" value="InterPro"/>
</dbReference>
<organism evidence="12 13">
    <name type="scientific">Danionella cerebrum</name>
    <dbReference type="NCBI Taxonomy" id="2873325"/>
    <lineage>
        <taxon>Eukaryota</taxon>
        <taxon>Metazoa</taxon>
        <taxon>Chordata</taxon>
        <taxon>Craniata</taxon>
        <taxon>Vertebrata</taxon>
        <taxon>Euteleostomi</taxon>
        <taxon>Actinopterygii</taxon>
        <taxon>Neopterygii</taxon>
        <taxon>Teleostei</taxon>
        <taxon>Ostariophysi</taxon>
        <taxon>Cypriniformes</taxon>
        <taxon>Danionidae</taxon>
        <taxon>Danioninae</taxon>
        <taxon>Danionella</taxon>
    </lineage>
</organism>
<dbReference type="PRINTS" id="PR00756">
    <property type="entry name" value="ALADIPTASE"/>
</dbReference>
<evidence type="ECO:0000256" key="1">
    <source>
        <dbReference type="ARBA" id="ARBA00004496"/>
    </source>
</evidence>